<dbReference type="GO" id="GO:0019343">
    <property type="term" value="P:cysteine biosynthetic process via cystathionine"/>
    <property type="evidence" value="ECO:0007669"/>
    <property type="project" value="InterPro"/>
</dbReference>
<evidence type="ECO:0000256" key="12">
    <source>
        <dbReference type="SAM" id="MobiDB-lite"/>
    </source>
</evidence>
<evidence type="ECO:0000256" key="10">
    <source>
        <dbReference type="NCBIfam" id="TIGR01137"/>
    </source>
</evidence>
<evidence type="ECO:0000256" key="6">
    <source>
        <dbReference type="ARBA" id="ARBA00023122"/>
    </source>
</evidence>
<dbReference type="EMBL" id="JAAXOU010000046">
    <property type="protein sequence ID" value="NKY13941.1"/>
    <property type="molecule type" value="Genomic_DNA"/>
</dbReference>
<comment type="caution">
    <text evidence="14">The sequence shown here is derived from an EMBL/GenBank/DDBJ whole genome shotgun (WGS) entry which is preliminary data.</text>
</comment>
<dbReference type="AlphaFoldDB" id="A0AA44ICS0"/>
<feature type="domain" description="CBS" evidence="13">
    <location>
        <begin position="336"/>
        <end position="400"/>
    </location>
</feature>
<dbReference type="FunFam" id="3.10.580.10:FF:000022">
    <property type="entry name" value="Cystathionine beta-synthase Cbs"/>
    <property type="match status" value="1"/>
</dbReference>
<evidence type="ECO:0000256" key="8">
    <source>
        <dbReference type="ARBA" id="ARBA00026192"/>
    </source>
</evidence>
<evidence type="ECO:0000256" key="11">
    <source>
        <dbReference type="PROSITE-ProRule" id="PRU00703"/>
    </source>
</evidence>
<evidence type="ECO:0000256" key="2">
    <source>
        <dbReference type="ARBA" id="ARBA00005003"/>
    </source>
</evidence>
<keyword evidence="5" id="KW-0663">Pyridoxal phosphate</keyword>
<dbReference type="InterPro" id="IPR001926">
    <property type="entry name" value="TrpB-like_PALP"/>
</dbReference>
<comment type="pathway">
    <text evidence="2">Amino-acid biosynthesis; L-cysteine biosynthesis; L-cysteine from L-homocysteine and L-serine: step 1/2.</text>
</comment>
<evidence type="ECO:0000259" key="13">
    <source>
        <dbReference type="PROSITE" id="PS51371"/>
    </source>
</evidence>
<dbReference type="RefSeq" id="WP_168438176.1">
    <property type="nucleotide sequence ID" value="NZ_JAAXOU010000046.1"/>
</dbReference>
<evidence type="ECO:0000256" key="5">
    <source>
        <dbReference type="ARBA" id="ARBA00022898"/>
    </source>
</evidence>
<protein>
    <recommendedName>
        <fullName evidence="8 10">Cystathionine beta-synthase</fullName>
        <ecNumber evidence="4 10">4.2.1.22</ecNumber>
    </recommendedName>
</protein>
<comment type="cofactor">
    <cofactor evidence="1">
        <name>pyridoxal 5'-phosphate</name>
        <dbReference type="ChEBI" id="CHEBI:597326"/>
    </cofactor>
</comment>
<organism evidence="14 15">
    <name type="scientific">Streptomyces somaliensis (strain ATCC 33201 / DSM 40738 / JCM 12659 / KCTC 9044 / NCTC 11332 / NRRL B-12077 / IP 733)</name>
    <dbReference type="NCBI Taxonomy" id="1134445"/>
    <lineage>
        <taxon>Bacteria</taxon>
        <taxon>Bacillati</taxon>
        <taxon>Actinomycetota</taxon>
        <taxon>Actinomycetes</taxon>
        <taxon>Kitasatosporales</taxon>
        <taxon>Streptomycetaceae</taxon>
        <taxon>Streptomyces</taxon>
    </lineage>
</organism>
<dbReference type="NCBIfam" id="TIGR01137">
    <property type="entry name" value="cysta_beta"/>
    <property type="match status" value="1"/>
</dbReference>
<dbReference type="PANTHER" id="PTHR10314">
    <property type="entry name" value="CYSTATHIONINE BETA-SYNTHASE"/>
    <property type="match status" value="1"/>
</dbReference>
<name>A0AA44ICS0_STRE0</name>
<comment type="catalytic activity">
    <reaction evidence="9">
        <text>L-homocysteine + L-serine = L,L-cystathionine + H2O</text>
        <dbReference type="Rhea" id="RHEA:10112"/>
        <dbReference type="ChEBI" id="CHEBI:15377"/>
        <dbReference type="ChEBI" id="CHEBI:33384"/>
        <dbReference type="ChEBI" id="CHEBI:58161"/>
        <dbReference type="ChEBI" id="CHEBI:58199"/>
        <dbReference type="EC" id="4.2.1.22"/>
    </reaction>
</comment>
<evidence type="ECO:0000256" key="7">
    <source>
        <dbReference type="ARBA" id="ARBA00023239"/>
    </source>
</evidence>
<dbReference type="PROSITE" id="PS00901">
    <property type="entry name" value="CYS_SYNTHASE"/>
    <property type="match status" value="1"/>
</dbReference>
<sequence>MQIHDSMISLVGNTPLVKLNSVTAGIQATVLAKVEYFNPGGSVKDRIALRMIEAAEKSGELAPGGTIVEPTSGNTGVGLAIVAQRKGYKCVFVCPDKVSADKINVLRAYGAEVVVCPTAVAPEHPDSYYNVSDRLVREIPGAWKPDQYSNPDNPRSHYETTGPELWEQTDGRITHFVAGVGTGGTISGTGRYLKEVSGGGVRVVGADPEGSVYSGGSGRPYLVEGVGEDFWPSAYDRTVTDEIVAVSDKDSFQMTRRLAKEEGLLVGGSCGMAVVAALRVAEGLGPDDVVVVLLPDSGRGYLSKIFNDEWMADYGFLEDAGPSARVGDVLRHKEGGIPKLVHMHPGETVGEAIEVLREYGVSQMPIVKPGAGHPDVMAAEVVGSVVERELLEALFTQRASLGDPLEKHMSAPLPQVGSGEPVEDLMTVLGAADAAIVLVEGKPTGLVSRQDLLTFLARDGR</sequence>
<reference evidence="14 15" key="1">
    <citation type="submission" date="2020-04" db="EMBL/GenBank/DDBJ databases">
        <title>MicrobeNet Type strains.</title>
        <authorList>
            <person name="Nicholson A.C."/>
        </authorList>
    </citation>
    <scope>NUCLEOTIDE SEQUENCE [LARGE SCALE GENOMIC DNA]</scope>
    <source>
        <strain evidence="14 15">DSM 40738</strain>
    </source>
</reference>
<dbReference type="FunFam" id="3.40.50.1100:FF:000118">
    <property type="entry name" value="Related to CYS4-cystathionine beta-synthase"/>
    <property type="match status" value="1"/>
</dbReference>
<evidence type="ECO:0000313" key="14">
    <source>
        <dbReference type="EMBL" id="NKY13941.1"/>
    </source>
</evidence>
<dbReference type="GO" id="GO:0005737">
    <property type="term" value="C:cytoplasm"/>
    <property type="evidence" value="ECO:0007669"/>
    <property type="project" value="InterPro"/>
</dbReference>
<evidence type="ECO:0000256" key="9">
    <source>
        <dbReference type="ARBA" id="ARBA00047490"/>
    </source>
</evidence>
<dbReference type="InterPro" id="IPR036052">
    <property type="entry name" value="TrpB-like_PALP_sf"/>
</dbReference>
<evidence type="ECO:0000256" key="1">
    <source>
        <dbReference type="ARBA" id="ARBA00001933"/>
    </source>
</evidence>
<dbReference type="PROSITE" id="PS51371">
    <property type="entry name" value="CBS"/>
    <property type="match status" value="1"/>
</dbReference>
<dbReference type="Gene3D" id="3.10.580.10">
    <property type="entry name" value="CBS-domain"/>
    <property type="match status" value="1"/>
</dbReference>
<dbReference type="Proteomes" id="UP000570003">
    <property type="component" value="Unassembled WGS sequence"/>
</dbReference>
<dbReference type="SUPFAM" id="SSF53686">
    <property type="entry name" value="Tryptophan synthase beta subunit-like PLP-dependent enzymes"/>
    <property type="match status" value="1"/>
</dbReference>
<dbReference type="InterPro" id="IPR000644">
    <property type="entry name" value="CBS_dom"/>
</dbReference>
<proteinExistence type="inferred from homology"/>
<keyword evidence="15" id="KW-1185">Reference proteome</keyword>
<dbReference type="CDD" id="cd01561">
    <property type="entry name" value="CBS_like"/>
    <property type="match status" value="1"/>
</dbReference>
<gene>
    <name evidence="14" type="ORF">HGA06_07130</name>
</gene>
<dbReference type="SUPFAM" id="SSF54631">
    <property type="entry name" value="CBS-domain pair"/>
    <property type="match status" value="1"/>
</dbReference>
<dbReference type="SMART" id="SM00116">
    <property type="entry name" value="CBS"/>
    <property type="match status" value="2"/>
</dbReference>
<keyword evidence="6 11" id="KW-0129">CBS domain</keyword>
<dbReference type="Pfam" id="PF00291">
    <property type="entry name" value="PALP"/>
    <property type="match status" value="1"/>
</dbReference>
<evidence type="ECO:0000256" key="4">
    <source>
        <dbReference type="ARBA" id="ARBA00012041"/>
    </source>
</evidence>
<dbReference type="InterPro" id="IPR050214">
    <property type="entry name" value="Cys_Synth/Cystath_Beta-Synth"/>
</dbReference>
<dbReference type="GO" id="GO:0006535">
    <property type="term" value="P:cysteine biosynthetic process from serine"/>
    <property type="evidence" value="ECO:0007669"/>
    <property type="project" value="InterPro"/>
</dbReference>
<feature type="region of interest" description="Disordered" evidence="12">
    <location>
        <begin position="142"/>
        <end position="162"/>
    </location>
</feature>
<dbReference type="Pfam" id="PF00571">
    <property type="entry name" value="CBS"/>
    <property type="match status" value="2"/>
</dbReference>
<accession>A0AA44ICS0</accession>
<keyword evidence="7 14" id="KW-0456">Lyase</keyword>
<dbReference type="GO" id="GO:0016765">
    <property type="term" value="F:transferase activity, transferring alkyl or aryl (other than methyl) groups"/>
    <property type="evidence" value="ECO:0007669"/>
    <property type="project" value="UniProtKB-ARBA"/>
</dbReference>
<dbReference type="InterPro" id="IPR005857">
    <property type="entry name" value="Cysta_beta_synth"/>
</dbReference>
<dbReference type="FunFam" id="3.40.50.1100:FF:000003">
    <property type="entry name" value="Cystathionine beta-synthase"/>
    <property type="match status" value="1"/>
</dbReference>
<dbReference type="InterPro" id="IPR001216">
    <property type="entry name" value="P-phosphate_BS"/>
</dbReference>
<evidence type="ECO:0000256" key="3">
    <source>
        <dbReference type="ARBA" id="ARBA00007103"/>
    </source>
</evidence>
<evidence type="ECO:0000313" key="15">
    <source>
        <dbReference type="Proteomes" id="UP000570003"/>
    </source>
</evidence>
<dbReference type="Gene3D" id="3.40.50.1100">
    <property type="match status" value="2"/>
</dbReference>
<dbReference type="InterPro" id="IPR046342">
    <property type="entry name" value="CBS_dom_sf"/>
</dbReference>
<comment type="similarity">
    <text evidence="3">Belongs to the cysteine synthase/cystathionine beta-synthase family.</text>
</comment>
<dbReference type="EC" id="4.2.1.22" evidence="4 10"/>
<dbReference type="GO" id="GO:0004122">
    <property type="term" value="F:cystathionine beta-synthase activity"/>
    <property type="evidence" value="ECO:0007669"/>
    <property type="project" value="UniProtKB-UniRule"/>
</dbReference>